<gene>
    <name evidence="1" type="ORF">MPEBLZ_03830</name>
</gene>
<dbReference type="PATRIC" id="fig|1719120.3.peg.4168"/>
<comment type="caution">
    <text evidence="1">The sequence shown here is derived from an EMBL/GenBank/DDBJ whole genome shotgun (WGS) entry which is preliminary data.</text>
</comment>
<organism evidence="1 2">
    <name type="scientific">Candidatus Methanoperedens nitratireducens</name>
    <dbReference type="NCBI Taxonomy" id="1392998"/>
    <lineage>
        <taxon>Archaea</taxon>
        <taxon>Methanobacteriati</taxon>
        <taxon>Methanobacteriota</taxon>
        <taxon>Stenosarchaea group</taxon>
        <taxon>Methanomicrobia</taxon>
        <taxon>Methanosarcinales</taxon>
        <taxon>ANME-2 cluster</taxon>
        <taxon>Candidatus Methanoperedentaceae</taxon>
        <taxon>Candidatus Methanoperedens</taxon>
    </lineage>
</organism>
<evidence type="ECO:0000313" key="1">
    <source>
        <dbReference type="EMBL" id="KPQ41628.1"/>
    </source>
</evidence>
<protein>
    <submittedName>
        <fullName evidence="1">Uncharacterized protein</fullName>
    </submittedName>
</protein>
<proteinExistence type="predicted"/>
<dbReference type="Proteomes" id="UP000050360">
    <property type="component" value="Unassembled WGS sequence"/>
</dbReference>
<dbReference type="EMBL" id="LKCM01000330">
    <property type="protein sequence ID" value="KPQ41628.1"/>
    <property type="molecule type" value="Genomic_DNA"/>
</dbReference>
<evidence type="ECO:0000313" key="2">
    <source>
        <dbReference type="Proteomes" id="UP000050360"/>
    </source>
</evidence>
<sequence length="185" mass="21325">MGFLDTLLGKSKLPEPKPDKLFAMSTAYVTLSSNLGLISKGAGICFKPLEASGFQNAELEINQLLTQSCKETNTLHNMKKDSYGYLWVILSDPDFEDLVSTIYMVSETLTDHGFGEQLLCAVFKFKGEKEVFWIYNFKQGKYYPFVPDGKKRDSSYEFRLRSIMEKELPIEKETERWYPLWDIPV</sequence>
<reference evidence="1 2" key="1">
    <citation type="submission" date="2015-09" db="EMBL/GenBank/DDBJ databases">
        <title>A metagenomics-based metabolic model of nitrate-dependent anaerobic oxidation of methane by Methanoperedens-like archaea.</title>
        <authorList>
            <person name="Arshad A."/>
            <person name="Speth D.R."/>
            <person name="De Graaf R.M."/>
            <person name="Op Den Camp H.J."/>
            <person name="Jetten M.S."/>
            <person name="Welte C.U."/>
        </authorList>
    </citation>
    <scope>NUCLEOTIDE SEQUENCE [LARGE SCALE GENOMIC DNA]</scope>
</reference>
<dbReference type="AlphaFoldDB" id="A0A0P8CG44"/>
<dbReference type="Pfam" id="PF22742">
    <property type="entry name" value="PspAB"/>
    <property type="match status" value="1"/>
</dbReference>
<accession>A0A0P8CG44</accession>
<name>A0A0P8CG44_9EURY</name>
<dbReference type="InterPro" id="IPR054383">
    <property type="entry name" value="PspAB-like"/>
</dbReference>